<dbReference type="OMA" id="DRASKMR"/>
<dbReference type="RefSeq" id="XP_001461511.1">
    <property type="nucleotide sequence ID" value="XM_001461474.1"/>
</dbReference>
<name>A0EFP7_PARTE</name>
<dbReference type="AlphaFoldDB" id="A0EFP7"/>
<dbReference type="Proteomes" id="UP000000600">
    <property type="component" value="Unassembled WGS sequence"/>
</dbReference>
<organism evidence="1 2">
    <name type="scientific">Paramecium tetraurelia</name>
    <dbReference type="NCBI Taxonomy" id="5888"/>
    <lineage>
        <taxon>Eukaryota</taxon>
        <taxon>Sar</taxon>
        <taxon>Alveolata</taxon>
        <taxon>Ciliophora</taxon>
        <taxon>Intramacronucleata</taxon>
        <taxon>Oligohymenophorea</taxon>
        <taxon>Peniculida</taxon>
        <taxon>Parameciidae</taxon>
        <taxon>Paramecium</taxon>
    </lineage>
</organism>
<sequence length="204" mass="24293">MNLQNPNKLKWKQQYIRKYRDLLGISNLRVSEVQPIANHITPVYLDHIDRASKMRSRSTKCNDESFQSKNSSCSVNRKLSEMNSTKIYSAAEMNQIIKHAKLCGLLNNNPQVSPHQQQHQPLLEQNRKHFQEVRNLQRSWHYYKIRQEEQNLEFNRIPMEQHYQSKLSQKRRDINIQRLIQEQKSLYQLHSIQAIDATLSNSKI</sequence>
<dbReference type="GeneID" id="5047296"/>
<protein>
    <submittedName>
        <fullName evidence="1">Uncharacterized protein</fullName>
    </submittedName>
</protein>
<accession>A0EFP7</accession>
<evidence type="ECO:0000313" key="1">
    <source>
        <dbReference type="EMBL" id="CAK94138.1"/>
    </source>
</evidence>
<reference evidence="1 2" key="1">
    <citation type="journal article" date="2006" name="Nature">
        <title>Global trends of whole-genome duplications revealed by the ciliate Paramecium tetraurelia.</title>
        <authorList>
            <consortium name="Genoscope"/>
            <person name="Aury J.-M."/>
            <person name="Jaillon O."/>
            <person name="Duret L."/>
            <person name="Noel B."/>
            <person name="Jubin C."/>
            <person name="Porcel B.M."/>
            <person name="Segurens B."/>
            <person name="Daubin V."/>
            <person name="Anthouard V."/>
            <person name="Aiach N."/>
            <person name="Arnaiz O."/>
            <person name="Billaut A."/>
            <person name="Beisson J."/>
            <person name="Blanc I."/>
            <person name="Bouhouche K."/>
            <person name="Camara F."/>
            <person name="Duharcourt S."/>
            <person name="Guigo R."/>
            <person name="Gogendeau D."/>
            <person name="Katinka M."/>
            <person name="Keller A.-M."/>
            <person name="Kissmehl R."/>
            <person name="Klotz C."/>
            <person name="Koll F."/>
            <person name="Le Moue A."/>
            <person name="Lepere C."/>
            <person name="Malinsky S."/>
            <person name="Nowacki M."/>
            <person name="Nowak J.K."/>
            <person name="Plattner H."/>
            <person name="Poulain J."/>
            <person name="Ruiz F."/>
            <person name="Serrano V."/>
            <person name="Zagulski M."/>
            <person name="Dessen P."/>
            <person name="Betermier M."/>
            <person name="Weissenbach J."/>
            <person name="Scarpelli C."/>
            <person name="Schachter V."/>
            <person name="Sperling L."/>
            <person name="Meyer E."/>
            <person name="Cohen J."/>
            <person name="Wincker P."/>
        </authorList>
    </citation>
    <scope>NUCLEOTIDE SEQUENCE [LARGE SCALE GENOMIC DNA]</scope>
    <source>
        <strain evidence="1 2">Stock d4-2</strain>
    </source>
</reference>
<dbReference type="EMBL" id="CT868676">
    <property type="protein sequence ID" value="CAK94138.1"/>
    <property type="molecule type" value="Genomic_DNA"/>
</dbReference>
<keyword evidence="2" id="KW-1185">Reference proteome</keyword>
<proteinExistence type="predicted"/>
<evidence type="ECO:0000313" key="2">
    <source>
        <dbReference type="Proteomes" id="UP000000600"/>
    </source>
</evidence>
<dbReference type="HOGENOM" id="CLU_1404977_0_0_1"/>
<dbReference type="KEGG" id="ptm:GSPATT00026461001"/>
<dbReference type="InParanoid" id="A0EFP7"/>
<gene>
    <name evidence="1" type="ORF">GSPATT00026461001</name>
</gene>